<keyword evidence="2" id="KW-1003">Cell membrane</keyword>
<evidence type="ECO:0000256" key="1">
    <source>
        <dbReference type="ARBA" id="ARBA00004236"/>
    </source>
</evidence>
<gene>
    <name evidence="8" type="ORF">D9Q81_02580</name>
</gene>
<dbReference type="RefSeq" id="WP_125741066.1">
    <property type="nucleotide sequence ID" value="NZ_RCOR01000018.1"/>
</dbReference>
<reference evidence="8 9" key="1">
    <citation type="submission" date="2018-10" db="EMBL/GenBank/DDBJ databases">
        <title>Co-occurring genomic capacity for anaerobic methane metabolism and dissimilatory sulfite reduction discovered in the Korarchaeota.</title>
        <authorList>
            <person name="Mckay L.J."/>
            <person name="Dlakic M."/>
            <person name="Fields M.W."/>
            <person name="Delmont T.O."/>
            <person name="Eren A.M."/>
            <person name="Jay Z.J."/>
            <person name="Klingelsmith K.B."/>
            <person name="Rusch D.B."/>
            <person name="Inskeep W.P."/>
        </authorList>
    </citation>
    <scope>NUCLEOTIDE SEQUENCE [LARGE SCALE GENOMIC DNA]</scope>
    <source>
        <strain evidence="8 9">WS</strain>
    </source>
</reference>
<dbReference type="InterPro" id="IPR025937">
    <property type="entry name" value="PDGLE_dom"/>
</dbReference>
<dbReference type="GO" id="GO:0005886">
    <property type="term" value="C:plasma membrane"/>
    <property type="evidence" value="ECO:0007669"/>
    <property type="project" value="UniProtKB-SubCell"/>
</dbReference>
<comment type="caution">
    <text evidence="8">The sequence shown here is derived from an EMBL/GenBank/DDBJ whole genome shotgun (WGS) entry which is preliminary data.</text>
</comment>
<dbReference type="EMBL" id="RCOR01000018">
    <property type="protein sequence ID" value="RSN69509.1"/>
    <property type="molecule type" value="Genomic_DNA"/>
</dbReference>
<accession>A0A429G6Q9</accession>
<keyword evidence="4 6" id="KW-1133">Transmembrane helix</keyword>
<dbReference type="AlphaFoldDB" id="A0A429G6Q9"/>
<keyword evidence="5 6" id="KW-0472">Membrane</keyword>
<sequence>MRKSYIAIIILVLISPLFGVIGANIVGYREPLDLAAEIIGIEESEPLWRGILPDYTVPGLPDELGYIVAGFVGVFILLLPALIKRGKVEGNR</sequence>
<dbReference type="Pfam" id="PF13190">
    <property type="entry name" value="PDGLE"/>
    <property type="match status" value="1"/>
</dbReference>
<name>A0A429G6Q9_9CREN</name>
<comment type="subcellular location">
    <subcellularLocation>
        <location evidence="1">Cell membrane</location>
    </subcellularLocation>
</comment>
<keyword evidence="3 6" id="KW-0812">Transmembrane</keyword>
<organism evidence="8 9">
    <name type="scientific">Candidatus Korarchaeum cryptofilum</name>
    <dbReference type="NCBI Taxonomy" id="498846"/>
    <lineage>
        <taxon>Archaea</taxon>
        <taxon>Thermoproteota</taxon>
        <taxon>Candidatus Korarchaeia</taxon>
        <taxon>Candidatus Korarchaeales</taxon>
        <taxon>Candidatus Korarchaeaceae</taxon>
        <taxon>Candidatus Korarchaeum</taxon>
    </lineage>
</organism>
<dbReference type="Proteomes" id="UP000278149">
    <property type="component" value="Unassembled WGS sequence"/>
</dbReference>
<protein>
    <submittedName>
        <fullName evidence="8">Cobalamin biosynthesis protein</fullName>
    </submittedName>
</protein>
<evidence type="ECO:0000256" key="3">
    <source>
        <dbReference type="ARBA" id="ARBA00022692"/>
    </source>
</evidence>
<feature type="domain" description="PDGLE" evidence="7">
    <location>
        <begin position="50"/>
        <end position="81"/>
    </location>
</feature>
<evidence type="ECO:0000256" key="5">
    <source>
        <dbReference type="ARBA" id="ARBA00023136"/>
    </source>
</evidence>
<feature type="transmembrane region" description="Helical" evidence="6">
    <location>
        <begin position="64"/>
        <end position="83"/>
    </location>
</feature>
<evidence type="ECO:0000259" key="7">
    <source>
        <dbReference type="Pfam" id="PF13190"/>
    </source>
</evidence>
<evidence type="ECO:0000313" key="9">
    <source>
        <dbReference type="Proteomes" id="UP000278149"/>
    </source>
</evidence>
<evidence type="ECO:0000313" key="8">
    <source>
        <dbReference type="EMBL" id="RSN69509.1"/>
    </source>
</evidence>
<proteinExistence type="predicted"/>
<evidence type="ECO:0000256" key="6">
    <source>
        <dbReference type="SAM" id="Phobius"/>
    </source>
</evidence>
<evidence type="ECO:0000256" key="4">
    <source>
        <dbReference type="ARBA" id="ARBA00022989"/>
    </source>
</evidence>
<evidence type="ECO:0000256" key="2">
    <source>
        <dbReference type="ARBA" id="ARBA00022475"/>
    </source>
</evidence>